<accession>A0ABN7XG78</accession>
<keyword evidence="2" id="KW-1185">Reference proteome</keyword>
<organism evidence="1 2">
    <name type="scientific">Gigaspora margarita</name>
    <dbReference type="NCBI Taxonomy" id="4874"/>
    <lineage>
        <taxon>Eukaryota</taxon>
        <taxon>Fungi</taxon>
        <taxon>Fungi incertae sedis</taxon>
        <taxon>Mucoromycota</taxon>
        <taxon>Glomeromycotina</taxon>
        <taxon>Glomeromycetes</taxon>
        <taxon>Diversisporales</taxon>
        <taxon>Gigasporaceae</taxon>
        <taxon>Gigaspora</taxon>
    </lineage>
</organism>
<gene>
    <name evidence="1" type="ORF">GMARGA_LOCUS42836</name>
</gene>
<proteinExistence type="predicted"/>
<comment type="caution">
    <text evidence="1">The sequence shown here is derived from an EMBL/GenBank/DDBJ whole genome shotgun (WGS) entry which is preliminary data.</text>
</comment>
<sequence length="56" mass="6628">SDIPTNVLPYVISSMFKLNDLKQSFKNWTELSLAIWTQYIIGKYELKNNQPFVENF</sequence>
<dbReference type="EMBL" id="CAJVQB010132252">
    <property type="protein sequence ID" value="CAG8854015.1"/>
    <property type="molecule type" value="Genomic_DNA"/>
</dbReference>
<reference evidence="1 2" key="1">
    <citation type="submission" date="2021-06" db="EMBL/GenBank/DDBJ databases">
        <authorList>
            <person name="Kallberg Y."/>
            <person name="Tangrot J."/>
            <person name="Rosling A."/>
        </authorList>
    </citation>
    <scope>NUCLEOTIDE SEQUENCE [LARGE SCALE GENOMIC DNA]</scope>
    <source>
        <strain evidence="1 2">120-4 pot B 10/14</strain>
    </source>
</reference>
<evidence type="ECO:0000313" key="1">
    <source>
        <dbReference type="EMBL" id="CAG8854015.1"/>
    </source>
</evidence>
<protein>
    <submittedName>
        <fullName evidence="1">9419_t:CDS:1</fullName>
    </submittedName>
</protein>
<feature type="non-terminal residue" evidence="1">
    <location>
        <position position="1"/>
    </location>
</feature>
<evidence type="ECO:0000313" key="2">
    <source>
        <dbReference type="Proteomes" id="UP000789901"/>
    </source>
</evidence>
<name>A0ABN7XG78_GIGMA</name>
<dbReference type="Proteomes" id="UP000789901">
    <property type="component" value="Unassembled WGS sequence"/>
</dbReference>